<dbReference type="GO" id="GO:0005634">
    <property type="term" value="C:nucleus"/>
    <property type="evidence" value="ECO:0007669"/>
    <property type="project" value="TreeGrafter"/>
</dbReference>
<dbReference type="SUPFAM" id="SSF160696">
    <property type="entry name" value="BTG domain-like"/>
    <property type="match status" value="1"/>
</dbReference>
<dbReference type="FunFam" id="3.90.640.90:FF:000002">
    <property type="entry name" value="BTG anti-proliferation factor 4"/>
    <property type="match status" value="1"/>
</dbReference>
<dbReference type="InterPro" id="IPR036054">
    <property type="entry name" value="BTG-like_sf"/>
</dbReference>
<evidence type="ECO:0000256" key="1">
    <source>
        <dbReference type="ARBA" id="ARBA00007989"/>
    </source>
</evidence>
<dbReference type="Pfam" id="PF07742">
    <property type="entry name" value="BTG"/>
    <property type="match status" value="1"/>
</dbReference>
<gene>
    <name evidence="4" type="primary">BTG3</name>
    <name evidence="4" type="ORF">AOXY_G11268</name>
</gene>
<comment type="caution">
    <text evidence="4">The sequence shown here is derived from an EMBL/GenBank/DDBJ whole genome shotgun (WGS) entry which is preliminary data.</text>
</comment>
<protein>
    <submittedName>
        <fullName evidence="4">Protein BTG3 isoform X2</fullName>
    </submittedName>
</protein>
<dbReference type="PRINTS" id="PR00310">
    <property type="entry name" value="ANTIPRLFBTG1"/>
</dbReference>
<evidence type="ECO:0000256" key="2">
    <source>
        <dbReference type="SAM" id="MobiDB-lite"/>
    </source>
</evidence>
<feature type="domain" description="Anti-proliferative protein" evidence="3">
    <location>
        <begin position="151"/>
        <end position="170"/>
    </location>
</feature>
<accession>A0AAD8DGQ2</accession>
<evidence type="ECO:0000313" key="5">
    <source>
        <dbReference type="Proteomes" id="UP001230051"/>
    </source>
</evidence>
<feature type="region of interest" description="Disordered" evidence="2">
    <location>
        <begin position="199"/>
        <end position="231"/>
    </location>
</feature>
<dbReference type="SMART" id="SM00099">
    <property type="entry name" value="btg1"/>
    <property type="match status" value="1"/>
</dbReference>
<dbReference type="InterPro" id="IPR033332">
    <property type="entry name" value="BTG"/>
</dbReference>
<dbReference type="EMBL" id="JAGXEW010000009">
    <property type="protein sequence ID" value="KAK1168352.1"/>
    <property type="molecule type" value="Genomic_DNA"/>
</dbReference>
<evidence type="ECO:0000259" key="3">
    <source>
        <dbReference type="PROSITE" id="PS01203"/>
    </source>
</evidence>
<dbReference type="GO" id="GO:0005737">
    <property type="term" value="C:cytoplasm"/>
    <property type="evidence" value="ECO:0007669"/>
    <property type="project" value="TreeGrafter"/>
</dbReference>
<proteinExistence type="inferred from homology"/>
<dbReference type="Gene3D" id="3.90.640.90">
    <property type="entry name" value="Anti-proliferative protein, N-terminal domain"/>
    <property type="match status" value="1"/>
</dbReference>
<reference evidence="4" key="1">
    <citation type="submission" date="2022-02" db="EMBL/GenBank/DDBJ databases">
        <title>Atlantic sturgeon de novo genome assembly.</title>
        <authorList>
            <person name="Stock M."/>
            <person name="Klopp C."/>
            <person name="Guiguen Y."/>
            <person name="Cabau C."/>
            <person name="Parinello H."/>
            <person name="Santidrian Yebra-Pimentel E."/>
            <person name="Kuhl H."/>
            <person name="Dirks R.P."/>
            <person name="Guessner J."/>
            <person name="Wuertz S."/>
            <person name="Du K."/>
            <person name="Schartl M."/>
        </authorList>
    </citation>
    <scope>NUCLEOTIDE SEQUENCE</scope>
    <source>
        <strain evidence="4">STURGEONOMICS-FGT-2020</strain>
        <tissue evidence="4">Whole blood</tissue>
    </source>
</reference>
<dbReference type="InterPro" id="IPR002087">
    <property type="entry name" value="Anti_prolifrtn"/>
</dbReference>
<name>A0AAD8DGQ2_ACIOX</name>
<dbReference type="AlphaFoldDB" id="A0AAD8DGQ2"/>
<dbReference type="PANTHER" id="PTHR22978">
    <property type="entry name" value="B-CELL TRANSLOCATION GENE"/>
    <property type="match status" value="1"/>
</dbReference>
<comment type="similarity">
    <text evidence="1">Belongs to the BTG family.</text>
</comment>
<sequence>MVTSVREPRPALADVLDANSVIYWVRRAEGSHGRHNVIADSPLFLSPCLPIQLLYLCSDASLKMRKEIAAVVFFLMRLVRKNDKLKKKEVEKLAERLTAILHDKFRGHWYPDNPDKGQAYRCIRVSRFQRGDPELQRACEESGVQYPDLGLPKELTVWVDPGEVCCRYGEKNHTFTIVSFSRGEDDDKEDITKRVTSAVDKVTSDYHSGSSEEEESSPKEPQKPAAPPPYLSLQTMCQVPDLIYQPVPPVWQQYHRKKPSLYKGRGLPHFQYGYQQQGRLYKAFQQTHWVLPRPLGGGATARGVVS</sequence>
<keyword evidence="5" id="KW-1185">Reference proteome</keyword>
<dbReference type="PANTHER" id="PTHR22978:SF6">
    <property type="entry name" value="PROTEIN BTG3"/>
    <property type="match status" value="1"/>
</dbReference>
<evidence type="ECO:0000313" key="4">
    <source>
        <dbReference type="EMBL" id="KAK1168352.1"/>
    </source>
</evidence>
<organism evidence="4 5">
    <name type="scientific">Acipenser oxyrinchus oxyrinchus</name>
    <dbReference type="NCBI Taxonomy" id="40147"/>
    <lineage>
        <taxon>Eukaryota</taxon>
        <taxon>Metazoa</taxon>
        <taxon>Chordata</taxon>
        <taxon>Craniata</taxon>
        <taxon>Vertebrata</taxon>
        <taxon>Euteleostomi</taxon>
        <taxon>Actinopterygii</taxon>
        <taxon>Chondrostei</taxon>
        <taxon>Acipenseriformes</taxon>
        <taxon>Acipenseridae</taxon>
        <taxon>Acipenser</taxon>
    </lineage>
</organism>
<dbReference type="PROSITE" id="PS01203">
    <property type="entry name" value="BTG_2"/>
    <property type="match status" value="1"/>
</dbReference>
<dbReference type="Proteomes" id="UP001230051">
    <property type="component" value="Unassembled WGS sequence"/>
</dbReference>